<name>A0AA39IZ77_9AGAR</name>
<evidence type="ECO:0000313" key="2">
    <source>
        <dbReference type="EMBL" id="KAK0432401.1"/>
    </source>
</evidence>
<sequence length="238" mass="27229">MHPRLHSPEIHDPPTFLHMSRRTTHTPSPSLPSCLILLSNQNTSTCHSPKAYGRLKYAFPIPMSDRMLYKIEFGWASMLQILQGDRSWTPDSTYPIALVGVECIDVVFHVEFFSSISLAGTDESQASGYLPQYIRIPLICKHRCGMTFYELAYSVSAGYRDIFRREAEKVSPSRTAPMTHVVMNVNNLRLGSLYTDDPSKTRWWAEVVLIDALYGGLFHRCRSIRRCGRRRLCEVVSR</sequence>
<organism evidence="2 3">
    <name type="scientific">Armillaria borealis</name>
    <dbReference type="NCBI Taxonomy" id="47425"/>
    <lineage>
        <taxon>Eukaryota</taxon>
        <taxon>Fungi</taxon>
        <taxon>Dikarya</taxon>
        <taxon>Basidiomycota</taxon>
        <taxon>Agaricomycotina</taxon>
        <taxon>Agaricomycetes</taxon>
        <taxon>Agaricomycetidae</taxon>
        <taxon>Agaricales</taxon>
        <taxon>Marasmiineae</taxon>
        <taxon>Physalacriaceae</taxon>
        <taxon>Armillaria</taxon>
    </lineage>
</organism>
<proteinExistence type="predicted"/>
<evidence type="ECO:0000313" key="3">
    <source>
        <dbReference type="Proteomes" id="UP001175226"/>
    </source>
</evidence>
<dbReference type="EMBL" id="JAUEPT010000095">
    <property type="protein sequence ID" value="KAK0432401.1"/>
    <property type="molecule type" value="Genomic_DNA"/>
</dbReference>
<protein>
    <submittedName>
        <fullName evidence="2">Uncharacterized protein</fullName>
    </submittedName>
</protein>
<dbReference type="Proteomes" id="UP001175226">
    <property type="component" value="Unassembled WGS sequence"/>
</dbReference>
<gene>
    <name evidence="2" type="ORF">EV421DRAFT_1503527</name>
</gene>
<evidence type="ECO:0000256" key="1">
    <source>
        <dbReference type="SAM" id="MobiDB-lite"/>
    </source>
</evidence>
<feature type="region of interest" description="Disordered" evidence="1">
    <location>
        <begin position="1"/>
        <end position="24"/>
    </location>
</feature>
<comment type="caution">
    <text evidence="2">The sequence shown here is derived from an EMBL/GenBank/DDBJ whole genome shotgun (WGS) entry which is preliminary data.</text>
</comment>
<dbReference type="AlphaFoldDB" id="A0AA39IZ77"/>
<feature type="compositionally biased region" description="Basic and acidic residues" evidence="1">
    <location>
        <begin position="1"/>
        <end position="12"/>
    </location>
</feature>
<accession>A0AA39IZ77</accession>
<keyword evidence="3" id="KW-1185">Reference proteome</keyword>
<reference evidence="2" key="1">
    <citation type="submission" date="2023-06" db="EMBL/GenBank/DDBJ databases">
        <authorList>
            <consortium name="Lawrence Berkeley National Laboratory"/>
            <person name="Ahrendt S."/>
            <person name="Sahu N."/>
            <person name="Indic B."/>
            <person name="Wong-Bajracharya J."/>
            <person name="Merenyi Z."/>
            <person name="Ke H.-M."/>
            <person name="Monk M."/>
            <person name="Kocsube S."/>
            <person name="Drula E."/>
            <person name="Lipzen A."/>
            <person name="Balint B."/>
            <person name="Henrissat B."/>
            <person name="Andreopoulos B."/>
            <person name="Martin F.M."/>
            <person name="Harder C.B."/>
            <person name="Rigling D."/>
            <person name="Ford K.L."/>
            <person name="Foster G.D."/>
            <person name="Pangilinan J."/>
            <person name="Papanicolaou A."/>
            <person name="Barry K."/>
            <person name="LaButti K."/>
            <person name="Viragh M."/>
            <person name="Koriabine M."/>
            <person name="Yan M."/>
            <person name="Riley R."/>
            <person name="Champramary S."/>
            <person name="Plett K.L."/>
            <person name="Tsai I.J."/>
            <person name="Slot J."/>
            <person name="Sipos G."/>
            <person name="Plett J."/>
            <person name="Nagy L.G."/>
            <person name="Grigoriev I.V."/>
        </authorList>
    </citation>
    <scope>NUCLEOTIDE SEQUENCE</scope>
    <source>
        <strain evidence="2">FPL87.14</strain>
    </source>
</reference>